<feature type="binding site" evidence="10">
    <location>
        <position position="172"/>
    </location>
    <ligand>
        <name>UDP-N-acetyl-alpha-D-glucosamine</name>
        <dbReference type="ChEBI" id="CHEBI:57705"/>
    </ligand>
</feature>
<dbReference type="NCBIfam" id="TIGR01133">
    <property type="entry name" value="murG"/>
    <property type="match status" value="1"/>
</dbReference>
<protein>
    <recommendedName>
        <fullName evidence="10">UDP-N-acetylglucosamine--N-acetylmuramyl-(pentapeptide) pyrophosphoryl-undecaprenol N-acetylglucosamine transferase</fullName>
        <ecNumber evidence="10">2.4.1.227</ecNumber>
    </recommendedName>
    <alternativeName>
        <fullName evidence="10">Undecaprenyl-PP-MurNAc-pentapeptide-UDPGlcNAc GlcNAc transferase</fullName>
    </alternativeName>
</protein>
<keyword evidence="1 10" id="KW-1003">Cell membrane</keyword>
<dbReference type="AlphaFoldDB" id="A0A8B3TCT9"/>
<dbReference type="GO" id="GO:0005975">
    <property type="term" value="P:carbohydrate metabolic process"/>
    <property type="evidence" value="ECO:0007669"/>
    <property type="project" value="InterPro"/>
</dbReference>
<gene>
    <name evidence="10 13" type="primary">murG</name>
    <name evidence="13" type="ORF">EIG79_06255</name>
</gene>
<feature type="binding site" evidence="10">
    <location>
        <position position="136"/>
    </location>
    <ligand>
        <name>UDP-N-acetyl-alpha-D-glucosamine</name>
        <dbReference type="ChEBI" id="CHEBI:57705"/>
    </ligand>
</feature>
<evidence type="ECO:0000256" key="10">
    <source>
        <dbReference type="HAMAP-Rule" id="MF_00033"/>
    </source>
</evidence>
<dbReference type="GO" id="GO:0051301">
    <property type="term" value="P:cell division"/>
    <property type="evidence" value="ECO:0007669"/>
    <property type="project" value="UniProtKB-KW"/>
</dbReference>
<evidence type="ECO:0000256" key="6">
    <source>
        <dbReference type="ARBA" id="ARBA00022984"/>
    </source>
</evidence>
<dbReference type="InterPro" id="IPR004276">
    <property type="entry name" value="GlycoTrans_28_N"/>
</dbReference>
<dbReference type="PANTHER" id="PTHR21015">
    <property type="entry name" value="UDP-N-ACETYLGLUCOSAMINE--N-ACETYLMURAMYL-(PENTAPEPTIDE) PYROPHOSPHORYL-UNDECAPRENOL N-ACETYLGLUCOSAMINE TRANSFERASE 1"/>
    <property type="match status" value="1"/>
</dbReference>
<feature type="binding site" evidence="10">
    <location>
        <position position="295"/>
    </location>
    <ligand>
        <name>UDP-N-acetyl-alpha-D-glucosamine</name>
        <dbReference type="ChEBI" id="CHEBI:57705"/>
    </ligand>
</feature>
<feature type="binding site" evidence="10">
    <location>
        <begin position="270"/>
        <end position="275"/>
    </location>
    <ligand>
        <name>UDP-N-acetyl-alpha-D-glucosamine</name>
        <dbReference type="ChEBI" id="CHEBI:57705"/>
    </ligand>
</feature>
<keyword evidence="9 10" id="KW-0961">Cell wall biogenesis/degradation</keyword>
<keyword evidence="6 10" id="KW-0573">Peptidoglycan synthesis</keyword>
<keyword evidence="4 10" id="KW-0808">Transferase</keyword>
<proteinExistence type="inferred from homology"/>
<comment type="catalytic activity">
    <reaction evidence="10">
        <text>di-trans,octa-cis-undecaprenyl diphospho-N-acetyl-alpha-D-muramoyl-L-alanyl-D-glutamyl-meso-2,6-diaminopimeloyl-D-alanyl-D-alanine + UDP-N-acetyl-alpha-D-glucosamine = di-trans,octa-cis-undecaprenyl diphospho-[N-acetyl-alpha-D-glucosaminyl-(1-&gt;4)]-N-acetyl-alpha-D-muramoyl-L-alanyl-D-glutamyl-meso-2,6-diaminopimeloyl-D-alanyl-D-alanine + UDP + H(+)</text>
        <dbReference type="Rhea" id="RHEA:31227"/>
        <dbReference type="ChEBI" id="CHEBI:15378"/>
        <dbReference type="ChEBI" id="CHEBI:57705"/>
        <dbReference type="ChEBI" id="CHEBI:58223"/>
        <dbReference type="ChEBI" id="CHEBI:61387"/>
        <dbReference type="ChEBI" id="CHEBI:61388"/>
        <dbReference type="EC" id="2.4.1.227"/>
    </reaction>
</comment>
<dbReference type="Pfam" id="PF03033">
    <property type="entry name" value="Glyco_transf_28"/>
    <property type="match status" value="1"/>
</dbReference>
<evidence type="ECO:0000256" key="7">
    <source>
        <dbReference type="ARBA" id="ARBA00023136"/>
    </source>
</evidence>
<evidence type="ECO:0000256" key="2">
    <source>
        <dbReference type="ARBA" id="ARBA00022618"/>
    </source>
</evidence>
<accession>A0A8B3TCT9</accession>
<keyword evidence="5 10" id="KW-0133">Cell shape</keyword>
<dbReference type="GO" id="GO:0071555">
    <property type="term" value="P:cell wall organization"/>
    <property type="evidence" value="ECO:0007669"/>
    <property type="project" value="UniProtKB-KW"/>
</dbReference>
<dbReference type="InterPro" id="IPR006009">
    <property type="entry name" value="GlcNAc_MurG"/>
</dbReference>
<evidence type="ECO:0000313" key="13">
    <source>
        <dbReference type="EMBL" id="RZN59324.1"/>
    </source>
</evidence>
<dbReference type="HAMAP" id="MF_00033">
    <property type="entry name" value="MurG"/>
    <property type="match status" value="1"/>
</dbReference>
<evidence type="ECO:0000259" key="12">
    <source>
        <dbReference type="Pfam" id="PF04101"/>
    </source>
</evidence>
<evidence type="ECO:0000256" key="8">
    <source>
        <dbReference type="ARBA" id="ARBA00023306"/>
    </source>
</evidence>
<feature type="domain" description="Glycosyltransferase family 28 N-terminal" evidence="11">
    <location>
        <begin position="18"/>
        <end position="154"/>
    </location>
</feature>
<dbReference type="EC" id="2.4.1.227" evidence="10"/>
<feature type="binding site" evidence="10">
    <location>
        <begin position="24"/>
        <end position="26"/>
    </location>
    <ligand>
        <name>UDP-N-acetyl-alpha-D-glucosamine</name>
        <dbReference type="ChEBI" id="CHEBI:57705"/>
    </ligand>
</feature>
<dbReference type="RefSeq" id="WP_130238750.1">
    <property type="nucleotide sequence ID" value="NZ_RQXS01000023.1"/>
</dbReference>
<evidence type="ECO:0000256" key="1">
    <source>
        <dbReference type="ARBA" id="ARBA00022475"/>
    </source>
</evidence>
<dbReference type="GO" id="GO:0009252">
    <property type="term" value="P:peptidoglycan biosynthetic process"/>
    <property type="evidence" value="ECO:0007669"/>
    <property type="project" value="UniProtKB-UniRule"/>
</dbReference>
<dbReference type="EMBL" id="RQXS01000023">
    <property type="protein sequence ID" value="RZN59324.1"/>
    <property type="molecule type" value="Genomic_DNA"/>
</dbReference>
<dbReference type="InterPro" id="IPR007235">
    <property type="entry name" value="Glyco_trans_28_C"/>
</dbReference>
<evidence type="ECO:0000256" key="3">
    <source>
        <dbReference type="ARBA" id="ARBA00022676"/>
    </source>
</evidence>
<dbReference type="Gene3D" id="3.40.50.2000">
    <property type="entry name" value="Glycogen Phosphorylase B"/>
    <property type="match status" value="2"/>
</dbReference>
<dbReference type="GO" id="GO:0008360">
    <property type="term" value="P:regulation of cell shape"/>
    <property type="evidence" value="ECO:0007669"/>
    <property type="project" value="UniProtKB-KW"/>
</dbReference>
<dbReference type="SUPFAM" id="SSF53756">
    <property type="entry name" value="UDP-Glycosyltransferase/glycogen phosphorylase"/>
    <property type="match status" value="1"/>
</dbReference>
<keyword evidence="2 10" id="KW-0132">Cell division</keyword>
<dbReference type="Pfam" id="PF04101">
    <property type="entry name" value="Glyco_tran_28_C"/>
    <property type="match status" value="1"/>
</dbReference>
<feature type="binding site" evidence="10">
    <location>
        <position position="200"/>
    </location>
    <ligand>
        <name>UDP-N-acetyl-alpha-D-glucosamine</name>
        <dbReference type="ChEBI" id="CHEBI:57705"/>
    </ligand>
</feature>
<keyword evidence="7 10" id="KW-0472">Membrane</keyword>
<dbReference type="GO" id="GO:0005886">
    <property type="term" value="C:plasma membrane"/>
    <property type="evidence" value="ECO:0007669"/>
    <property type="project" value="UniProtKB-SubCell"/>
</dbReference>
<evidence type="ECO:0000256" key="5">
    <source>
        <dbReference type="ARBA" id="ARBA00022960"/>
    </source>
</evidence>
<comment type="caution">
    <text evidence="13">The sequence shown here is derived from an EMBL/GenBank/DDBJ whole genome shotgun (WGS) entry which is preliminary data.</text>
</comment>
<comment type="pathway">
    <text evidence="10">Cell wall biogenesis; peptidoglycan biosynthesis.</text>
</comment>
<evidence type="ECO:0000313" key="14">
    <source>
        <dbReference type="Proteomes" id="UP000294229"/>
    </source>
</evidence>
<organism evidence="13 14">
    <name type="scientific">Avibacterium paragallinarum</name>
    <name type="common">Haemophilus gallinarum</name>
    <dbReference type="NCBI Taxonomy" id="728"/>
    <lineage>
        <taxon>Bacteria</taxon>
        <taxon>Pseudomonadati</taxon>
        <taxon>Pseudomonadota</taxon>
        <taxon>Gammaproteobacteria</taxon>
        <taxon>Pasteurellales</taxon>
        <taxon>Pasteurellaceae</taxon>
        <taxon>Avibacterium</taxon>
    </lineage>
</organism>
<comment type="subcellular location">
    <subcellularLocation>
        <location evidence="10">Cell membrane</location>
        <topology evidence="10">Peripheral membrane protein</topology>
        <orientation evidence="10">Cytoplasmic side</orientation>
    </subcellularLocation>
</comment>
<dbReference type="GO" id="GO:0050511">
    <property type="term" value="F:undecaprenyldiphospho-muramoylpentapeptide beta-N-acetylglucosaminyltransferase activity"/>
    <property type="evidence" value="ECO:0007669"/>
    <property type="project" value="UniProtKB-UniRule"/>
</dbReference>
<keyword evidence="3 10" id="KW-0328">Glycosyltransferase</keyword>
<dbReference type="PANTHER" id="PTHR21015:SF22">
    <property type="entry name" value="GLYCOSYLTRANSFERASE"/>
    <property type="match status" value="1"/>
</dbReference>
<sequence length="361" mass="39165">MIKRKGYIVAQQQKKRLLVIAGGTGGHVFPAIAVAQYLQAQGWEICWLGTRDRMEAQLVPKHGIPIEFIQISGLRGKGLKALLAAPFNILRAIWQARKIIKDYQPNVVLSMGGYVSGPGGVAAKLCGVPIVLHEQNAVAGLTNSWLAKIATRVLQAFPNAFKNAEVVGNPVRQALFEMPSPEQRFAARSGRLNVLVVGGSQGARVLNLTLPKVVAALGEKLRVRHQVGKNMVQEITALYPQGADVEVTEFIDDMAEAYGWADIVICRSGALTVCELAAVGTPAIFVPFQHKDRQQYLNAKYLADVGAAQIIEQKDLTAEALIERLTQLDRPQLLAMAEKAKAMAKPKSAQQVAEVIINVAK</sequence>
<comment type="similarity">
    <text evidence="10">Belongs to the glycosyltransferase 28 family. MurG subfamily.</text>
</comment>
<name>A0A8B3TCT9_AVIPA</name>
<reference evidence="13 14" key="1">
    <citation type="submission" date="2018-11" db="EMBL/GenBank/DDBJ databases">
        <title>Sequencing Av. paragallinarum serogroups.</title>
        <authorList>
            <person name="Hellmuth J.E."/>
            <person name="Boucher C.E."/>
            <person name="Cason E.D."/>
        </authorList>
    </citation>
    <scope>NUCLEOTIDE SEQUENCE [LARGE SCALE GENOMIC DNA]</scope>
    <source>
        <strain evidence="13 14">SA-3</strain>
    </source>
</reference>
<evidence type="ECO:0000256" key="9">
    <source>
        <dbReference type="ARBA" id="ARBA00023316"/>
    </source>
</evidence>
<feature type="domain" description="Glycosyl transferase family 28 C-terminal" evidence="12">
    <location>
        <begin position="194"/>
        <end position="351"/>
    </location>
</feature>
<dbReference type="CDD" id="cd03785">
    <property type="entry name" value="GT28_MurG"/>
    <property type="match status" value="1"/>
</dbReference>
<evidence type="ECO:0000259" key="11">
    <source>
        <dbReference type="Pfam" id="PF03033"/>
    </source>
</evidence>
<dbReference type="UniPathway" id="UPA00219"/>
<keyword evidence="8 10" id="KW-0131">Cell cycle</keyword>
<dbReference type="Proteomes" id="UP000294229">
    <property type="component" value="Unassembled WGS sequence"/>
</dbReference>
<feature type="binding site" evidence="10">
    <location>
        <position position="251"/>
    </location>
    <ligand>
        <name>UDP-N-acetyl-alpha-D-glucosamine</name>
        <dbReference type="ChEBI" id="CHEBI:57705"/>
    </ligand>
</feature>
<comment type="function">
    <text evidence="10">Cell wall formation. Catalyzes the transfer of a GlcNAc subunit on undecaprenyl-pyrophosphoryl-MurNAc-pentapeptide (lipid intermediate I) to form undecaprenyl-pyrophosphoryl-MurNAc-(pentapeptide)GlcNAc (lipid intermediate II).</text>
</comment>
<evidence type="ECO:0000256" key="4">
    <source>
        <dbReference type="ARBA" id="ARBA00022679"/>
    </source>
</evidence>